<comment type="caution">
    <text evidence="2">The sequence shown here is derived from an EMBL/GenBank/DDBJ whole genome shotgun (WGS) entry which is preliminary data.</text>
</comment>
<dbReference type="OrthoDB" id="7305179at2"/>
<evidence type="ECO:0000259" key="1">
    <source>
        <dbReference type="Pfam" id="PF04965"/>
    </source>
</evidence>
<protein>
    <recommendedName>
        <fullName evidence="1">IraD/Gp25-like domain-containing protein</fullName>
    </recommendedName>
</protein>
<dbReference type="PANTHER" id="PTHR38595:SF1">
    <property type="entry name" value="TYPE VI SECRETION SYSTEM COMPONENT TSSE1"/>
    <property type="match status" value="1"/>
</dbReference>
<dbReference type="NCBIfam" id="TIGR03357">
    <property type="entry name" value="VI_zyme"/>
    <property type="match status" value="1"/>
</dbReference>
<dbReference type="InterPro" id="IPR017737">
    <property type="entry name" value="TssE1-like"/>
</dbReference>
<organism evidence="2 3">
    <name type="scientific">Hyalangium minutum</name>
    <dbReference type="NCBI Taxonomy" id="394096"/>
    <lineage>
        <taxon>Bacteria</taxon>
        <taxon>Pseudomonadati</taxon>
        <taxon>Myxococcota</taxon>
        <taxon>Myxococcia</taxon>
        <taxon>Myxococcales</taxon>
        <taxon>Cystobacterineae</taxon>
        <taxon>Archangiaceae</taxon>
        <taxon>Hyalangium</taxon>
    </lineage>
</organism>
<dbReference type="Proteomes" id="UP000028725">
    <property type="component" value="Unassembled WGS sequence"/>
</dbReference>
<accession>A0A085W9S1</accession>
<dbReference type="InterPro" id="IPR007048">
    <property type="entry name" value="IraD/Gp25-like"/>
</dbReference>
<feature type="domain" description="IraD/Gp25-like" evidence="1">
    <location>
        <begin position="31"/>
        <end position="118"/>
    </location>
</feature>
<dbReference type="Pfam" id="PF04965">
    <property type="entry name" value="GPW_gp25"/>
    <property type="match status" value="1"/>
</dbReference>
<evidence type="ECO:0000313" key="2">
    <source>
        <dbReference type="EMBL" id="KFE64434.1"/>
    </source>
</evidence>
<dbReference type="AlphaFoldDB" id="A0A085W9S1"/>
<proteinExistence type="predicted"/>
<sequence length="154" mass="17117">MSRDNQTSGFAAPLLDRLTDTESVSWLDEEQLRASVRREVAHALSTRCTLTLEQAGALEPHERSALDYGLPDLRPLGTTAAEALHLERLIAHAVEAYEPRLRQIQVSVQLPPEEEGSPVALITARLVQSPINESISLPLRLDRSGRLVEVEHER</sequence>
<dbReference type="RefSeq" id="WP_052420420.1">
    <property type="nucleotide sequence ID" value="NZ_JMCB01000014.1"/>
</dbReference>
<dbReference type="SUPFAM" id="SSF160719">
    <property type="entry name" value="gpW/gp25-like"/>
    <property type="match status" value="1"/>
</dbReference>
<reference evidence="2 3" key="1">
    <citation type="submission" date="2014-04" db="EMBL/GenBank/DDBJ databases">
        <title>Genome assembly of Hyalangium minutum DSM 14724.</title>
        <authorList>
            <person name="Sharma G."/>
            <person name="Subramanian S."/>
        </authorList>
    </citation>
    <scope>NUCLEOTIDE SEQUENCE [LARGE SCALE GENOMIC DNA]</scope>
    <source>
        <strain evidence="2 3">DSM 14724</strain>
    </source>
</reference>
<dbReference type="STRING" id="394096.DB31_2228"/>
<gene>
    <name evidence="2" type="ORF">DB31_2228</name>
</gene>
<keyword evidence="3" id="KW-1185">Reference proteome</keyword>
<dbReference type="EMBL" id="JMCB01000014">
    <property type="protein sequence ID" value="KFE64434.1"/>
    <property type="molecule type" value="Genomic_DNA"/>
</dbReference>
<dbReference type="PANTHER" id="PTHR38595">
    <property type="entry name" value="CYTOPLASMIC PROTEIN-RELATED"/>
    <property type="match status" value="1"/>
</dbReference>
<dbReference type="Gene3D" id="3.10.450.40">
    <property type="match status" value="1"/>
</dbReference>
<dbReference type="InterPro" id="IPR053176">
    <property type="entry name" value="T6SS_TssE1-like"/>
</dbReference>
<evidence type="ECO:0000313" key="3">
    <source>
        <dbReference type="Proteomes" id="UP000028725"/>
    </source>
</evidence>
<name>A0A085W9S1_9BACT</name>